<protein>
    <submittedName>
        <fullName evidence="1">Uncharacterized protein</fullName>
    </submittedName>
</protein>
<dbReference type="Proteomes" id="UP000011988">
    <property type="component" value="Unassembled WGS sequence"/>
</dbReference>
<gene>
    <name evidence="1" type="ORF">LEP1GSC194_2801</name>
</gene>
<dbReference type="AlphaFoldDB" id="M6CRZ3"/>
<name>M6CRZ3_9LEPT</name>
<accession>M6CRZ3</accession>
<comment type="caution">
    <text evidence="1">The sequence shown here is derived from an EMBL/GenBank/DDBJ whole genome shotgun (WGS) entry which is preliminary data.</text>
</comment>
<proteinExistence type="predicted"/>
<evidence type="ECO:0000313" key="1">
    <source>
        <dbReference type="EMBL" id="EMJ94449.1"/>
    </source>
</evidence>
<dbReference type="PATRIC" id="fig|1218565.3.peg.2494"/>
<sequence>MIENFNPNVKSINVIYDLQYDRFLTPSMLHKEEIISID</sequence>
<organism evidence="1 2">
    <name type="scientific">Leptospira alstonii serovar Sichuan str. 79601</name>
    <dbReference type="NCBI Taxonomy" id="1218565"/>
    <lineage>
        <taxon>Bacteria</taxon>
        <taxon>Pseudomonadati</taxon>
        <taxon>Spirochaetota</taxon>
        <taxon>Spirochaetia</taxon>
        <taxon>Leptospirales</taxon>
        <taxon>Leptospiraceae</taxon>
        <taxon>Leptospira</taxon>
    </lineage>
</organism>
<dbReference type="EMBL" id="ANIK01000052">
    <property type="protein sequence ID" value="EMJ94449.1"/>
    <property type="molecule type" value="Genomic_DNA"/>
</dbReference>
<evidence type="ECO:0000313" key="2">
    <source>
        <dbReference type="Proteomes" id="UP000011988"/>
    </source>
</evidence>
<reference evidence="1 2" key="1">
    <citation type="submission" date="2013-01" db="EMBL/GenBank/DDBJ databases">
        <authorList>
            <person name="Harkins D.M."/>
            <person name="Durkin A.S."/>
            <person name="Brinkac L.M."/>
            <person name="Haft D.H."/>
            <person name="Selengut J.D."/>
            <person name="Sanka R."/>
            <person name="DePew J."/>
            <person name="Purushe J."/>
            <person name="Galloway R.L."/>
            <person name="Vinetz J.M."/>
            <person name="Sutton G.G."/>
            <person name="Nierman W.C."/>
            <person name="Fouts D.E."/>
        </authorList>
    </citation>
    <scope>NUCLEOTIDE SEQUENCE [LARGE SCALE GENOMIC DNA]</scope>
    <source>
        <strain evidence="1 2">79601</strain>
    </source>
</reference>